<evidence type="ECO:0000313" key="2">
    <source>
        <dbReference type="Proteomes" id="UP000037069"/>
    </source>
</evidence>
<accession>A0A0L0CHN9</accession>
<sequence length="208" mass="23431">MAVSSIISILIFQKFPTRHSFQAFCHSEIKDQIPLTICTSVLSFFKSKFSACLTETSWVKRLNKSVASRASFKVRGTTAIRFSLLARRLKADIFNSKTDNSTAPDKVNFNRGVSQICSQIFLILRLARLYISKEVCNFVASLNSPPQVNLKRPGAILRSQDCIRARNSLRSSSDRAFTYGTRVRSKRPSKLVLLQFLTQSSNVLREAS</sequence>
<organism evidence="1 2">
    <name type="scientific">Lucilia cuprina</name>
    <name type="common">Green bottle fly</name>
    <name type="synonym">Australian sheep blowfly</name>
    <dbReference type="NCBI Taxonomy" id="7375"/>
    <lineage>
        <taxon>Eukaryota</taxon>
        <taxon>Metazoa</taxon>
        <taxon>Ecdysozoa</taxon>
        <taxon>Arthropoda</taxon>
        <taxon>Hexapoda</taxon>
        <taxon>Insecta</taxon>
        <taxon>Pterygota</taxon>
        <taxon>Neoptera</taxon>
        <taxon>Endopterygota</taxon>
        <taxon>Diptera</taxon>
        <taxon>Brachycera</taxon>
        <taxon>Muscomorpha</taxon>
        <taxon>Oestroidea</taxon>
        <taxon>Calliphoridae</taxon>
        <taxon>Luciliinae</taxon>
        <taxon>Lucilia</taxon>
    </lineage>
</organism>
<proteinExistence type="predicted"/>
<gene>
    <name evidence="1" type="ORF">FF38_10076</name>
</gene>
<comment type="caution">
    <text evidence="1">The sequence shown here is derived from an EMBL/GenBank/DDBJ whole genome shotgun (WGS) entry which is preliminary data.</text>
</comment>
<dbReference type="Proteomes" id="UP000037069">
    <property type="component" value="Unassembled WGS sequence"/>
</dbReference>
<protein>
    <submittedName>
        <fullName evidence="1">Uncharacterized protein</fullName>
    </submittedName>
</protein>
<reference evidence="1 2" key="1">
    <citation type="journal article" date="2015" name="Nat. Commun.">
        <title>Lucilia cuprina genome unlocks parasitic fly biology to underpin future interventions.</title>
        <authorList>
            <person name="Anstead C.A."/>
            <person name="Korhonen P.K."/>
            <person name="Young N.D."/>
            <person name="Hall R.S."/>
            <person name="Jex A.R."/>
            <person name="Murali S.C."/>
            <person name="Hughes D.S."/>
            <person name="Lee S.F."/>
            <person name="Perry T."/>
            <person name="Stroehlein A.J."/>
            <person name="Ansell B.R."/>
            <person name="Breugelmans B."/>
            <person name="Hofmann A."/>
            <person name="Qu J."/>
            <person name="Dugan S."/>
            <person name="Lee S.L."/>
            <person name="Chao H."/>
            <person name="Dinh H."/>
            <person name="Han Y."/>
            <person name="Doddapaneni H.V."/>
            <person name="Worley K.C."/>
            <person name="Muzny D.M."/>
            <person name="Ioannidis P."/>
            <person name="Waterhouse R.M."/>
            <person name="Zdobnov E.M."/>
            <person name="James P.J."/>
            <person name="Bagnall N.H."/>
            <person name="Kotze A.C."/>
            <person name="Gibbs R.A."/>
            <person name="Richards S."/>
            <person name="Batterham P."/>
            <person name="Gasser R.B."/>
        </authorList>
    </citation>
    <scope>NUCLEOTIDE SEQUENCE [LARGE SCALE GENOMIC DNA]</scope>
    <source>
        <strain evidence="1 2">LS</strain>
        <tissue evidence="1">Full body</tissue>
    </source>
</reference>
<name>A0A0L0CHN9_LUCCU</name>
<dbReference type="EMBL" id="JRES01000383">
    <property type="protein sequence ID" value="KNC31766.1"/>
    <property type="molecule type" value="Genomic_DNA"/>
</dbReference>
<evidence type="ECO:0000313" key="1">
    <source>
        <dbReference type="EMBL" id="KNC31766.1"/>
    </source>
</evidence>
<dbReference type="AlphaFoldDB" id="A0A0L0CHN9"/>
<keyword evidence="2" id="KW-1185">Reference proteome</keyword>